<reference evidence="3" key="1">
    <citation type="submission" date="2016-10" db="EMBL/GenBank/DDBJ databases">
        <authorList>
            <person name="Varghese N."/>
            <person name="Submissions S."/>
        </authorList>
    </citation>
    <scope>NUCLEOTIDE SEQUENCE [LARGE SCALE GENOMIC DNA]</scope>
    <source>
        <strain evidence="3">DSM 17724</strain>
    </source>
</reference>
<keyword evidence="1" id="KW-0732">Signal</keyword>
<feature type="chain" id="PRO_5011755561" description="Polysaccharide lyase" evidence="1">
    <location>
        <begin position="21"/>
        <end position="295"/>
    </location>
</feature>
<accession>A0A1I0P5L1</accession>
<evidence type="ECO:0000313" key="3">
    <source>
        <dbReference type="Proteomes" id="UP000199469"/>
    </source>
</evidence>
<dbReference type="STRING" id="356305.SAMN05421841_0993"/>
<dbReference type="AlphaFoldDB" id="A0A1I0P5L1"/>
<sequence>MKKKIIILLITSLGAIKTTAQVGVNTENPQASFHIDGAKDNVTTGVPTAAQQANDVAVTSAGNVGIGTSAPDASAALEIRSANQGLLPPRVTLISETDNLTITNPATGLSVYSFQNGTLEAGLYTNIGTPAAPQWKRAGETVNNNIGSKIYKTVYRGRNVSPYTKPNLQVPEMNLMFRFAVVAGDMRLQVRMINPPTQAGVWVRLLGHWQGEDLNFHGSYANQIQFTAANYSTWTPFGGIWNGEWGYYYLIYTDEQRSGTDNPYDRAMNLYGIDSFGYYNAQTQKEIYSLAAEVF</sequence>
<keyword evidence="3" id="KW-1185">Reference proteome</keyword>
<dbReference type="EMBL" id="FOIU01000001">
    <property type="protein sequence ID" value="SEW09342.1"/>
    <property type="molecule type" value="Genomic_DNA"/>
</dbReference>
<evidence type="ECO:0000313" key="2">
    <source>
        <dbReference type="EMBL" id="SEW09342.1"/>
    </source>
</evidence>
<evidence type="ECO:0000256" key="1">
    <source>
        <dbReference type="SAM" id="SignalP"/>
    </source>
</evidence>
<proteinExistence type="predicted"/>
<gene>
    <name evidence="2" type="ORF">SAMN05421841_0993</name>
</gene>
<protein>
    <recommendedName>
        <fullName evidence="4">Polysaccharide lyase</fullName>
    </recommendedName>
</protein>
<dbReference type="OrthoDB" id="1488700at2"/>
<feature type="signal peptide" evidence="1">
    <location>
        <begin position="1"/>
        <end position="20"/>
    </location>
</feature>
<evidence type="ECO:0008006" key="4">
    <source>
        <dbReference type="Google" id="ProtNLM"/>
    </source>
</evidence>
<name>A0A1I0P5L1_9FLAO</name>
<dbReference type="RefSeq" id="WP_089790913.1">
    <property type="nucleotide sequence ID" value="NZ_FOIU01000001.1"/>
</dbReference>
<organism evidence="2 3">
    <name type="scientific">Chryseobacterium wanjuense</name>
    <dbReference type="NCBI Taxonomy" id="356305"/>
    <lineage>
        <taxon>Bacteria</taxon>
        <taxon>Pseudomonadati</taxon>
        <taxon>Bacteroidota</taxon>
        <taxon>Flavobacteriia</taxon>
        <taxon>Flavobacteriales</taxon>
        <taxon>Weeksellaceae</taxon>
        <taxon>Chryseobacterium group</taxon>
        <taxon>Chryseobacterium</taxon>
    </lineage>
</organism>
<dbReference type="Proteomes" id="UP000199469">
    <property type="component" value="Unassembled WGS sequence"/>
</dbReference>